<protein>
    <submittedName>
        <fullName evidence="1">Uncharacterized protein</fullName>
    </submittedName>
</protein>
<name>A0ABU1QZV7_9BACT</name>
<dbReference type="EMBL" id="JAVDTI010000003">
    <property type="protein sequence ID" value="MDR6806689.1"/>
    <property type="molecule type" value="Genomic_DNA"/>
</dbReference>
<proteinExistence type="predicted"/>
<organism evidence="1 2">
    <name type="scientific">Dyadobacter fermentans</name>
    <dbReference type="NCBI Taxonomy" id="94254"/>
    <lineage>
        <taxon>Bacteria</taxon>
        <taxon>Pseudomonadati</taxon>
        <taxon>Bacteroidota</taxon>
        <taxon>Cytophagia</taxon>
        <taxon>Cytophagales</taxon>
        <taxon>Spirosomataceae</taxon>
        <taxon>Dyadobacter</taxon>
    </lineage>
</organism>
<evidence type="ECO:0000313" key="1">
    <source>
        <dbReference type="EMBL" id="MDR6806689.1"/>
    </source>
</evidence>
<reference evidence="1 2" key="1">
    <citation type="submission" date="2023-07" db="EMBL/GenBank/DDBJ databases">
        <title>Sorghum-associated microbial communities from plants grown in Nebraska, USA.</title>
        <authorList>
            <person name="Schachtman D."/>
        </authorList>
    </citation>
    <scope>NUCLEOTIDE SEQUENCE [LARGE SCALE GENOMIC DNA]</scope>
    <source>
        <strain evidence="1 2">BE57</strain>
    </source>
</reference>
<evidence type="ECO:0000313" key="2">
    <source>
        <dbReference type="Proteomes" id="UP001264980"/>
    </source>
</evidence>
<sequence>MNQTPTENFVIFVALLLLYVQTSAQHYIAAGHPRTDRFKGKSLYADVAHQLTPAFTAPTRMTLFALFDRPQDDAFTNLPKWLEERTNVVVGG</sequence>
<keyword evidence="2" id="KW-1185">Reference proteome</keyword>
<accession>A0ABU1QZV7</accession>
<dbReference type="Proteomes" id="UP001264980">
    <property type="component" value="Unassembled WGS sequence"/>
</dbReference>
<gene>
    <name evidence="1" type="ORF">J2W84_003737</name>
</gene>
<comment type="caution">
    <text evidence="1">The sequence shown here is derived from an EMBL/GenBank/DDBJ whole genome shotgun (WGS) entry which is preliminary data.</text>
</comment>
<dbReference type="RefSeq" id="WP_309985841.1">
    <property type="nucleotide sequence ID" value="NZ_JAVDTI010000003.1"/>
</dbReference>